<sequence length="441" mass="47729">METLREKLEQAGVEWVRILWCDHANLIRGKAAHVSLLADGLPQGVGISAAQQALPVMYDAVAKNSGLGPVGETQLVPDWTTLKLLPYAPGQAQVMGDMRVEGRAWEYCPREYLRGQVAALAEAGLRANAAFENEFFLLRLTEEGYRPADRSVFAATGAMNLQQGFLRELTQALLAQGLQPEFYYPESGPGQQELSIRYSDALGAADQQIVYRETVRGVASRHGLVASFLPKVFENAAGSGCHLNLSLWRGEENALGDPAHPTGLSPTGQHFLAGVLAHLPGLAALTIPTPNSFRRIRPHFWAGAFRAWGYANREAALRVTRGPAGATRFELKASDASANPYLALGAVLAAGLDGLKRELPLPPEVAVDPGSLSPQEQKQLGIDPLPSSLAQALEALKEDAVLLESLGLARARAYIAVKEMEWEALKDLSLEEEVNLLAERY</sequence>
<dbReference type="InterPro" id="IPR008147">
    <property type="entry name" value="Gln_synt_N"/>
</dbReference>
<keyword evidence="1 7" id="KW-0436">Ligase</keyword>
<feature type="domain" description="GS catalytic" evidence="6">
    <location>
        <begin position="109"/>
        <end position="441"/>
    </location>
</feature>
<dbReference type="GO" id="GO:0006542">
    <property type="term" value="P:glutamine biosynthetic process"/>
    <property type="evidence" value="ECO:0007669"/>
    <property type="project" value="InterPro"/>
</dbReference>
<evidence type="ECO:0000256" key="2">
    <source>
        <dbReference type="ARBA" id="ARBA00022741"/>
    </source>
</evidence>
<keyword evidence="2" id="KW-0547">Nucleotide-binding</keyword>
<dbReference type="AlphaFoldDB" id="A0A399FA44"/>
<dbReference type="GO" id="GO:0047943">
    <property type="term" value="F:glutamate-methylamine ligase activity"/>
    <property type="evidence" value="ECO:0007669"/>
    <property type="project" value="UniProtKB-EC"/>
</dbReference>
<accession>A0A399FA44</accession>
<dbReference type="EMBL" id="QWLB01000017">
    <property type="protein sequence ID" value="RIH92585.1"/>
    <property type="molecule type" value="Genomic_DNA"/>
</dbReference>
<organism evidence="7 8">
    <name type="scientific">Meiothermus granaticius NBRC 107808</name>
    <dbReference type="NCBI Taxonomy" id="1227551"/>
    <lineage>
        <taxon>Bacteria</taxon>
        <taxon>Thermotogati</taxon>
        <taxon>Deinococcota</taxon>
        <taxon>Deinococci</taxon>
        <taxon>Thermales</taxon>
        <taxon>Thermaceae</taxon>
        <taxon>Meiothermus</taxon>
    </lineage>
</organism>
<evidence type="ECO:0000256" key="5">
    <source>
        <dbReference type="RuleBase" id="RU000384"/>
    </source>
</evidence>
<dbReference type="Pfam" id="PF00120">
    <property type="entry name" value="Gln-synt_C"/>
    <property type="match status" value="1"/>
</dbReference>
<dbReference type="EC" id="6.3.4.12" evidence="7"/>
<comment type="caution">
    <text evidence="7">The sequence shown here is derived from an EMBL/GenBank/DDBJ whole genome shotgun (WGS) entry which is preliminary data.</text>
</comment>
<dbReference type="PANTHER" id="PTHR43785:SF2">
    <property type="entry name" value="TYPE-1 GLUTAMINE SYNTHETASE 1"/>
    <property type="match status" value="1"/>
</dbReference>
<dbReference type="OrthoDB" id="9807095at2"/>
<dbReference type="InterPro" id="IPR008146">
    <property type="entry name" value="Gln_synth_cat_dom"/>
</dbReference>
<dbReference type="GO" id="GO:0004356">
    <property type="term" value="F:glutamine synthetase activity"/>
    <property type="evidence" value="ECO:0007669"/>
    <property type="project" value="InterPro"/>
</dbReference>
<dbReference type="SUPFAM" id="SSF54368">
    <property type="entry name" value="Glutamine synthetase, N-terminal domain"/>
    <property type="match status" value="1"/>
</dbReference>
<evidence type="ECO:0000256" key="3">
    <source>
        <dbReference type="ARBA" id="ARBA00022840"/>
    </source>
</evidence>
<dbReference type="PANTHER" id="PTHR43785">
    <property type="entry name" value="GAMMA-GLUTAMYLPUTRESCINE SYNTHETASE"/>
    <property type="match status" value="1"/>
</dbReference>
<dbReference type="GO" id="GO:0005524">
    <property type="term" value="F:ATP binding"/>
    <property type="evidence" value="ECO:0007669"/>
    <property type="project" value="UniProtKB-KW"/>
</dbReference>
<dbReference type="Pfam" id="PF16952">
    <property type="entry name" value="Gln-synt_N_2"/>
    <property type="match status" value="1"/>
</dbReference>
<dbReference type="Gene3D" id="3.30.590.10">
    <property type="entry name" value="Glutamine synthetase/guanido kinase, catalytic domain"/>
    <property type="match status" value="1"/>
</dbReference>
<reference evidence="7 8" key="1">
    <citation type="submission" date="2018-08" db="EMBL/GenBank/DDBJ databases">
        <title>Meiothermus granaticius genome AF-68 sequencing project.</title>
        <authorList>
            <person name="Da Costa M.S."/>
            <person name="Albuquerque L."/>
            <person name="Raposo P."/>
            <person name="Froufe H.J.C."/>
            <person name="Barroso C.S."/>
            <person name="Egas C."/>
        </authorList>
    </citation>
    <scope>NUCLEOTIDE SEQUENCE [LARGE SCALE GENOMIC DNA]</scope>
    <source>
        <strain evidence="7 8">AF-68</strain>
    </source>
</reference>
<dbReference type="SUPFAM" id="SSF55931">
    <property type="entry name" value="Glutamine synthetase/guanido kinase"/>
    <property type="match status" value="1"/>
</dbReference>
<dbReference type="RefSeq" id="WP_119356985.1">
    <property type="nucleotide sequence ID" value="NZ_BJXM01000020.1"/>
</dbReference>
<dbReference type="SMART" id="SM01230">
    <property type="entry name" value="Gln-synt_C"/>
    <property type="match status" value="1"/>
</dbReference>
<dbReference type="Gene3D" id="3.10.20.70">
    <property type="entry name" value="Glutamine synthetase, N-terminal domain"/>
    <property type="match status" value="1"/>
</dbReference>
<proteinExistence type="inferred from homology"/>
<dbReference type="InterPro" id="IPR014746">
    <property type="entry name" value="Gln_synth/guanido_kin_cat_dom"/>
</dbReference>
<protein>
    <submittedName>
        <fullName evidence="7">Glutamate--methylamine ligase</fullName>
        <ecNumber evidence="7">6.3.4.12</ecNumber>
    </submittedName>
</protein>
<dbReference type="Proteomes" id="UP000266178">
    <property type="component" value="Unassembled WGS sequence"/>
</dbReference>
<keyword evidence="3" id="KW-0067">ATP-binding</keyword>
<evidence type="ECO:0000259" key="6">
    <source>
        <dbReference type="PROSITE" id="PS51987"/>
    </source>
</evidence>
<dbReference type="PROSITE" id="PS51987">
    <property type="entry name" value="GS_CATALYTIC"/>
    <property type="match status" value="1"/>
</dbReference>
<evidence type="ECO:0000256" key="1">
    <source>
        <dbReference type="ARBA" id="ARBA00022598"/>
    </source>
</evidence>
<name>A0A399FA44_9DEIN</name>
<gene>
    <name evidence="7" type="ORF">Mgrana_01485</name>
</gene>
<evidence type="ECO:0000313" key="7">
    <source>
        <dbReference type="EMBL" id="RIH92585.1"/>
    </source>
</evidence>
<evidence type="ECO:0000256" key="4">
    <source>
        <dbReference type="PROSITE-ProRule" id="PRU01331"/>
    </source>
</evidence>
<keyword evidence="8" id="KW-1185">Reference proteome</keyword>
<dbReference type="InterPro" id="IPR036651">
    <property type="entry name" value="Gln_synt_N_sf"/>
</dbReference>
<evidence type="ECO:0000313" key="8">
    <source>
        <dbReference type="Proteomes" id="UP000266178"/>
    </source>
</evidence>
<comment type="similarity">
    <text evidence="4 5">Belongs to the glutamine synthetase family.</text>
</comment>